<keyword evidence="1" id="KW-0732">Signal</keyword>
<evidence type="ECO:0000256" key="1">
    <source>
        <dbReference type="SAM" id="SignalP"/>
    </source>
</evidence>
<comment type="caution">
    <text evidence="2">The sequence shown here is derived from an EMBL/GenBank/DDBJ whole genome shotgun (WGS) entry which is preliminary data.</text>
</comment>
<feature type="chain" id="PRO_5044857316" evidence="1">
    <location>
        <begin position="28"/>
        <end position="245"/>
    </location>
</feature>
<evidence type="ECO:0000313" key="2">
    <source>
        <dbReference type="EMBL" id="KAL0177062.1"/>
    </source>
</evidence>
<protein>
    <submittedName>
        <fullName evidence="2">Uncharacterized protein</fullName>
    </submittedName>
</protein>
<feature type="signal peptide" evidence="1">
    <location>
        <begin position="1"/>
        <end position="27"/>
    </location>
</feature>
<dbReference type="EMBL" id="JAMKFB020000013">
    <property type="protein sequence ID" value="KAL0177062.1"/>
    <property type="molecule type" value="Genomic_DNA"/>
</dbReference>
<organism evidence="2 3">
    <name type="scientific">Cirrhinus mrigala</name>
    <name type="common">Mrigala</name>
    <dbReference type="NCBI Taxonomy" id="683832"/>
    <lineage>
        <taxon>Eukaryota</taxon>
        <taxon>Metazoa</taxon>
        <taxon>Chordata</taxon>
        <taxon>Craniata</taxon>
        <taxon>Vertebrata</taxon>
        <taxon>Euteleostomi</taxon>
        <taxon>Actinopterygii</taxon>
        <taxon>Neopterygii</taxon>
        <taxon>Teleostei</taxon>
        <taxon>Ostariophysi</taxon>
        <taxon>Cypriniformes</taxon>
        <taxon>Cyprinidae</taxon>
        <taxon>Labeoninae</taxon>
        <taxon>Labeonini</taxon>
        <taxon>Cirrhinus</taxon>
    </lineage>
</organism>
<sequence length="245" mass="25680">LTPSSLVFIPLTTALPMMAIAILSVWAAHCAPEASSAYESDPEASSVRESAAPMPLIEAAFMAEFPEEAASSADPKEGGKPIYELTVCSTTVNAPALPAPPRLPVCPVTAMEAVSEVPRPCVNVYAALVGSCSVCSALVGSCPVCSPVLFAGPASVPRSSTATWTWPSIAPLFHLCSPPAALQDCLCYVVWERLEAALWGGGYVTEALQYELSFALCSLNLPCFTLVCVSGSNWFHCSMCLFPIG</sequence>
<evidence type="ECO:0000313" key="3">
    <source>
        <dbReference type="Proteomes" id="UP001529510"/>
    </source>
</evidence>
<dbReference type="Proteomes" id="UP001529510">
    <property type="component" value="Unassembled WGS sequence"/>
</dbReference>
<feature type="non-terminal residue" evidence="2">
    <location>
        <position position="1"/>
    </location>
</feature>
<accession>A0ABD0PSQ1</accession>
<dbReference type="AlphaFoldDB" id="A0ABD0PSQ1"/>
<name>A0ABD0PSQ1_CIRMR</name>
<proteinExistence type="predicted"/>
<keyword evidence="3" id="KW-1185">Reference proteome</keyword>
<gene>
    <name evidence="2" type="ORF">M9458_025956</name>
</gene>
<reference evidence="2 3" key="1">
    <citation type="submission" date="2024-05" db="EMBL/GenBank/DDBJ databases">
        <title>Genome sequencing and assembly of Indian major carp, Cirrhinus mrigala (Hamilton, 1822).</title>
        <authorList>
            <person name="Mohindra V."/>
            <person name="Chowdhury L.M."/>
            <person name="Lal K."/>
            <person name="Jena J.K."/>
        </authorList>
    </citation>
    <scope>NUCLEOTIDE SEQUENCE [LARGE SCALE GENOMIC DNA]</scope>
    <source>
        <strain evidence="2">CM1030</strain>
        <tissue evidence="2">Blood</tissue>
    </source>
</reference>